<feature type="domain" description="Tyrosine-protein phosphatase" evidence="5">
    <location>
        <begin position="1"/>
        <end position="125"/>
    </location>
</feature>
<dbReference type="Proteomes" id="UP001530293">
    <property type="component" value="Unassembled WGS sequence"/>
</dbReference>
<keyword evidence="3" id="KW-0378">Hydrolase</keyword>
<keyword evidence="4" id="KW-0904">Protein phosphatase</keyword>
<keyword evidence="8" id="KW-1185">Reference proteome</keyword>
<dbReference type="CDD" id="cd14498">
    <property type="entry name" value="DSP"/>
    <property type="match status" value="1"/>
</dbReference>
<comment type="caution">
    <text evidence="7">The sequence shown here is derived from an EMBL/GenBank/DDBJ whole genome shotgun (WGS) entry which is preliminary data.</text>
</comment>
<evidence type="ECO:0000259" key="6">
    <source>
        <dbReference type="PROSITE" id="PS50056"/>
    </source>
</evidence>
<evidence type="ECO:0000256" key="1">
    <source>
        <dbReference type="ARBA" id="ARBA00008601"/>
    </source>
</evidence>
<dbReference type="EC" id="3.1.3.48" evidence="2"/>
<dbReference type="InterPro" id="IPR020422">
    <property type="entry name" value="TYR_PHOSPHATASE_DUAL_dom"/>
</dbReference>
<dbReference type="AlphaFoldDB" id="A0ABD3M9R9"/>
<evidence type="ECO:0000256" key="2">
    <source>
        <dbReference type="ARBA" id="ARBA00013064"/>
    </source>
</evidence>
<dbReference type="SUPFAM" id="SSF52799">
    <property type="entry name" value="(Phosphotyrosine protein) phosphatases II"/>
    <property type="match status" value="1"/>
</dbReference>
<reference evidence="7 8" key="1">
    <citation type="submission" date="2024-10" db="EMBL/GenBank/DDBJ databases">
        <title>Updated reference genomes for cyclostephanoid diatoms.</title>
        <authorList>
            <person name="Roberts W.R."/>
            <person name="Alverson A.J."/>
        </authorList>
    </citation>
    <scope>NUCLEOTIDE SEQUENCE [LARGE SCALE GENOMIC DNA]</scope>
    <source>
        <strain evidence="7 8">AJA232-27</strain>
    </source>
</reference>
<dbReference type="PANTHER" id="PTHR10159">
    <property type="entry name" value="DUAL SPECIFICITY PROTEIN PHOSPHATASE"/>
    <property type="match status" value="1"/>
</dbReference>
<gene>
    <name evidence="7" type="ORF">ACHAWU_001848</name>
</gene>
<sequence length="125" mass="14339">MNHQSLQKNGITHIINWSSSAKCNSFIEIHYLCYKDIRSPTEMERRVDDLDKAVEHIALARAAGGKAMSHCWYGKNRSVTLVVAYLMKYAKLSSEEALTVVQKTRPQAEPYQNVLDAYRDRYLMG</sequence>
<dbReference type="InterPro" id="IPR000387">
    <property type="entry name" value="Tyr_Pase_dom"/>
</dbReference>
<proteinExistence type="inferred from homology"/>
<evidence type="ECO:0000313" key="7">
    <source>
        <dbReference type="EMBL" id="KAL3760513.1"/>
    </source>
</evidence>
<dbReference type="EMBL" id="JALLBG020000182">
    <property type="protein sequence ID" value="KAL3760513.1"/>
    <property type="molecule type" value="Genomic_DNA"/>
</dbReference>
<dbReference type="PANTHER" id="PTHR10159:SF529">
    <property type="entry name" value="TYROSINE-PROTEIN PHOSPHATASE DOMAIN-CONTAINING PROTEIN"/>
    <property type="match status" value="1"/>
</dbReference>
<organism evidence="7 8">
    <name type="scientific">Discostella pseudostelligera</name>
    <dbReference type="NCBI Taxonomy" id="259834"/>
    <lineage>
        <taxon>Eukaryota</taxon>
        <taxon>Sar</taxon>
        <taxon>Stramenopiles</taxon>
        <taxon>Ochrophyta</taxon>
        <taxon>Bacillariophyta</taxon>
        <taxon>Coscinodiscophyceae</taxon>
        <taxon>Thalassiosirophycidae</taxon>
        <taxon>Stephanodiscales</taxon>
        <taxon>Stephanodiscaceae</taxon>
        <taxon>Discostella</taxon>
    </lineage>
</organism>
<comment type="similarity">
    <text evidence="1">Belongs to the protein-tyrosine phosphatase family. Non-receptor class dual specificity subfamily.</text>
</comment>
<dbReference type="GO" id="GO:0004725">
    <property type="term" value="F:protein tyrosine phosphatase activity"/>
    <property type="evidence" value="ECO:0007669"/>
    <property type="project" value="UniProtKB-EC"/>
</dbReference>
<evidence type="ECO:0000256" key="3">
    <source>
        <dbReference type="ARBA" id="ARBA00022801"/>
    </source>
</evidence>
<dbReference type="PROSITE" id="PS50056">
    <property type="entry name" value="TYR_PHOSPHATASE_2"/>
    <property type="match status" value="1"/>
</dbReference>
<dbReference type="InterPro" id="IPR029021">
    <property type="entry name" value="Prot-tyrosine_phosphatase-like"/>
</dbReference>
<evidence type="ECO:0000256" key="4">
    <source>
        <dbReference type="ARBA" id="ARBA00022912"/>
    </source>
</evidence>
<evidence type="ECO:0000259" key="5">
    <source>
        <dbReference type="PROSITE" id="PS50054"/>
    </source>
</evidence>
<dbReference type="InterPro" id="IPR000340">
    <property type="entry name" value="Dual-sp_phosphatase_cat-dom"/>
</dbReference>
<dbReference type="SMART" id="SM00195">
    <property type="entry name" value="DSPc"/>
    <property type="match status" value="1"/>
</dbReference>
<feature type="domain" description="Tyrosine specific protein phosphatases" evidence="6">
    <location>
        <begin position="48"/>
        <end position="106"/>
    </location>
</feature>
<accession>A0ABD3M9R9</accession>
<evidence type="ECO:0000313" key="8">
    <source>
        <dbReference type="Proteomes" id="UP001530293"/>
    </source>
</evidence>
<dbReference type="PROSITE" id="PS50054">
    <property type="entry name" value="TYR_PHOSPHATASE_DUAL"/>
    <property type="match status" value="1"/>
</dbReference>
<protein>
    <recommendedName>
        <fullName evidence="2">protein-tyrosine-phosphatase</fullName>
        <ecNumber evidence="2">3.1.3.48</ecNumber>
    </recommendedName>
</protein>
<dbReference type="Pfam" id="PF00782">
    <property type="entry name" value="DSPc"/>
    <property type="match status" value="1"/>
</dbReference>
<name>A0ABD3M9R9_9STRA</name>
<dbReference type="Gene3D" id="3.90.190.10">
    <property type="entry name" value="Protein tyrosine phosphatase superfamily"/>
    <property type="match status" value="1"/>
</dbReference>